<organism evidence="6">
    <name type="scientific">hydrothermal vent metagenome</name>
    <dbReference type="NCBI Taxonomy" id="652676"/>
    <lineage>
        <taxon>unclassified sequences</taxon>
        <taxon>metagenomes</taxon>
        <taxon>ecological metagenomes</taxon>
    </lineage>
</organism>
<feature type="transmembrane region" description="Helical" evidence="5">
    <location>
        <begin position="135"/>
        <end position="156"/>
    </location>
</feature>
<feature type="transmembrane region" description="Helical" evidence="5">
    <location>
        <begin position="26"/>
        <end position="54"/>
    </location>
</feature>
<feature type="transmembrane region" description="Helical" evidence="5">
    <location>
        <begin position="355"/>
        <end position="377"/>
    </location>
</feature>
<feature type="transmembrane region" description="Helical" evidence="5">
    <location>
        <begin position="100"/>
        <end position="123"/>
    </location>
</feature>
<evidence type="ECO:0000256" key="2">
    <source>
        <dbReference type="ARBA" id="ARBA00022692"/>
    </source>
</evidence>
<dbReference type="PROSITE" id="PS00668">
    <property type="entry name" value="COMPLEX1_ND1_2"/>
    <property type="match status" value="1"/>
</dbReference>
<dbReference type="EMBL" id="FAXA01000397">
    <property type="protein sequence ID" value="CUV03372.1"/>
    <property type="molecule type" value="Genomic_DNA"/>
</dbReference>
<dbReference type="InterPro" id="IPR018086">
    <property type="entry name" value="NADH_UbQ_OxRdtase_su1_CS"/>
</dbReference>
<keyword evidence="6" id="KW-0830">Ubiquinone</keyword>
<reference evidence="6" key="1">
    <citation type="submission" date="2015-10" db="EMBL/GenBank/DDBJ databases">
        <authorList>
            <person name="Gilbert D.G."/>
        </authorList>
    </citation>
    <scope>NUCLEOTIDE SEQUENCE</scope>
</reference>
<evidence type="ECO:0000256" key="5">
    <source>
        <dbReference type="SAM" id="Phobius"/>
    </source>
</evidence>
<evidence type="ECO:0000256" key="3">
    <source>
        <dbReference type="ARBA" id="ARBA00022989"/>
    </source>
</evidence>
<protein>
    <submittedName>
        <fullName evidence="6">NADH-ubiquinone oxidoreductase chain H</fullName>
        <ecNumber evidence="6">1.6.5.3</ecNumber>
    </submittedName>
</protein>
<dbReference type="PANTHER" id="PTHR11432:SF3">
    <property type="entry name" value="NADH-UBIQUINONE OXIDOREDUCTASE CHAIN 1"/>
    <property type="match status" value="1"/>
</dbReference>
<feature type="transmembrane region" description="Helical" evidence="5">
    <location>
        <begin position="285"/>
        <end position="305"/>
    </location>
</feature>
<evidence type="ECO:0000313" key="6">
    <source>
        <dbReference type="EMBL" id="CUV03372.1"/>
    </source>
</evidence>
<dbReference type="GO" id="GO:0009060">
    <property type="term" value="P:aerobic respiration"/>
    <property type="evidence" value="ECO:0007669"/>
    <property type="project" value="TreeGrafter"/>
</dbReference>
<feature type="transmembrane region" description="Helical" evidence="5">
    <location>
        <begin position="203"/>
        <end position="221"/>
    </location>
</feature>
<gene>
    <name evidence="6" type="ORF">MGWOODY_Clf2850</name>
</gene>
<keyword evidence="6" id="KW-0560">Oxidoreductase</keyword>
<dbReference type="GO" id="GO:0003954">
    <property type="term" value="F:NADH dehydrogenase activity"/>
    <property type="evidence" value="ECO:0007669"/>
    <property type="project" value="TreeGrafter"/>
</dbReference>
<dbReference type="HAMAP" id="MF_01350">
    <property type="entry name" value="NDH1_NuoH"/>
    <property type="match status" value="1"/>
</dbReference>
<keyword evidence="2 5" id="KW-0812">Transmembrane</keyword>
<dbReference type="EC" id="1.6.5.3" evidence="6"/>
<feature type="transmembrane region" description="Helical" evidence="5">
    <location>
        <begin position="260"/>
        <end position="279"/>
    </location>
</feature>
<dbReference type="NCBIfam" id="NF004741">
    <property type="entry name" value="PRK06076.1-2"/>
    <property type="match status" value="1"/>
</dbReference>
<dbReference type="AlphaFoldDB" id="A0A160VB21"/>
<feature type="transmembrane region" description="Helical" evidence="5">
    <location>
        <begin position="317"/>
        <end position="343"/>
    </location>
</feature>
<dbReference type="Pfam" id="PF00146">
    <property type="entry name" value="NADHdh"/>
    <property type="match status" value="1"/>
</dbReference>
<keyword evidence="4 5" id="KW-0472">Membrane</keyword>
<accession>A0A160VB21</accession>
<evidence type="ECO:0000256" key="1">
    <source>
        <dbReference type="ARBA" id="ARBA00004141"/>
    </source>
</evidence>
<dbReference type="GO" id="GO:0016020">
    <property type="term" value="C:membrane"/>
    <property type="evidence" value="ECO:0007669"/>
    <property type="project" value="UniProtKB-SubCell"/>
</dbReference>
<sequence>MSCALTSDNPLYSLVYELTGGFLPCWVSYLAAGLAIMFILVNAVLLGAAVFVFAERRLIGRFHNRIGPNRWGPFGTFQPFADVLKLIFKEDLTPANADKIVFLAAPIAMLSPAILMLAVVPFAKNTALADLNVGILYVLAVTSLSSVAILMAGWSSNNRYAMFGAARGVAVLISYEVPVVLCLLGVVLVAGSMSLSDIVKSQALPFLLVQPLPMFVFLAGVSAELNRTPFDVAEAESELVAGYHTEYSGVKFALIQAAEFGGVVTASMVVVTLFLGGWAGPLSDYLGWLWFLLKVGVIAFLFIWVRATYPRLRIDQLLAFAWKFLLPLSLINLFATALEVFFLRDSMGVLTTNDLWIMTGINLALGAVCIALFGMMIREKIRPVTWESTTRTAGMTVGEVT</sequence>
<proteinExistence type="inferred from homology"/>
<evidence type="ECO:0000256" key="4">
    <source>
        <dbReference type="ARBA" id="ARBA00023136"/>
    </source>
</evidence>
<comment type="subcellular location">
    <subcellularLocation>
        <location evidence="1">Membrane</location>
        <topology evidence="1">Multi-pass membrane protein</topology>
    </subcellularLocation>
</comment>
<feature type="transmembrane region" description="Helical" evidence="5">
    <location>
        <begin position="168"/>
        <end position="191"/>
    </location>
</feature>
<dbReference type="InterPro" id="IPR001694">
    <property type="entry name" value="NADH_UbQ_OxRdtase_su1/FPO"/>
</dbReference>
<keyword evidence="3 5" id="KW-1133">Transmembrane helix</keyword>
<dbReference type="PANTHER" id="PTHR11432">
    <property type="entry name" value="NADH DEHYDROGENASE SUBUNIT 1"/>
    <property type="match status" value="1"/>
</dbReference>
<name>A0A160VB21_9ZZZZ</name>